<comment type="caution">
    <text evidence="1">The sequence shown here is derived from an EMBL/GenBank/DDBJ whole genome shotgun (WGS) entry which is preliminary data.</text>
</comment>
<sequence>MDEEAYRRIYREVNDRQCHYEKAILGTHGSCSRMRKICLAEREAVHCEETGAHEQCSEYLEALRRATLFALRTAGEGSRLPHAKAIRLQVGGLRGLHRALHPDTPLPEPIPNIHGLLEEARERWGGFGELPWTEIVQAVAAWEGRRPKRRRKR</sequence>
<accession>A0A7C5N3G2</accession>
<gene>
    <name evidence="1" type="ORF">ENJ98_05855</name>
</gene>
<dbReference type="Proteomes" id="UP000886100">
    <property type="component" value="Unassembled WGS sequence"/>
</dbReference>
<proteinExistence type="predicted"/>
<organism evidence="1">
    <name type="scientific">Thiolapillus brandeum</name>
    <dbReference type="NCBI Taxonomy" id="1076588"/>
    <lineage>
        <taxon>Bacteria</taxon>
        <taxon>Pseudomonadati</taxon>
        <taxon>Pseudomonadota</taxon>
        <taxon>Gammaproteobacteria</taxon>
        <taxon>Chromatiales</taxon>
        <taxon>Sedimenticolaceae</taxon>
        <taxon>Thiolapillus</taxon>
    </lineage>
</organism>
<name>A0A7C5N3G2_9GAMM</name>
<reference evidence="1" key="1">
    <citation type="journal article" date="2020" name="mSystems">
        <title>Genome- and Community-Level Interaction Insights into Carbon Utilization and Element Cycling Functions of Hydrothermarchaeota in Hydrothermal Sediment.</title>
        <authorList>
            <person name="Zhou Z."/>
            <person name="Liu Y."/>
            <person name="Xu W."/>
            <person name="Pan J."/>
            <person name="Luo Z.H."/>
            <person name="Li M."/>
        </authorList>
    </citation>
    <scope>NUCLEOTIDE SEQUENCE [LARGE SCALE GENOMIC DNA]</scope>
    <source>
        <strain evidence="1">HyVt-535</strain>
    </source>
</reference>
<dbReference type="EMBL" id="DROM01000352">
    <property type="protein sequence ID" value="HHH13743.1"/>
    <property type="molecule type" value="Genomic_DNA"/>
</dbReference>
<protein>
    <submittedName>
        <fullName evidence="1">Uncharacterized protein</fullName>
    </submittedName>
</protein>
<dbReference type="AlphaFoldDB" id="A0A7C5N3G2"/>
<evidence type="ECO:0000313" key="1">
    <source>
        <dbReference type="EMBL" id="HHH13743.1"/>
    </source>
</evidence>